<evidence type="ECO:0000256" key="6">
    <source>
        <dbReference type="ARBA" id="ARBA00023136"/>
    </source>
</evidence>
<feature type="transmembrane region" description="Helical" evidence="9">
    <location>
        <begin position="286"/>
        <end position="306"/>
    </location>
</feature>
<dbReference type="AlphaFoldDB" id="A0A3D9L943"/>
<evidence type="ECO:0000256" key="8">
    <source>
        <dbReference type="SAM" id="MobiDB-lite"/>
    </source>
</evidence>
<comment type="subcellular location">
    <subcellularLocation>
        <location evidence="1">Cell membrane</location>
        <topology evidence="1">Multi-pass membrane protein</topology>
    </subcellularLocation>
</comment>
<feature type="transmembrane region" description="Helical" evidence="9">
    <location>
        <begin position="396"/>
        <end position="415"/>
    </location>
</feature>
<gene>
    <name evidence="10" type="ORF">C8E99_0611</name>
</gene>
<evidence type="ECO:0000256" key="7">
    <source>
        <dbReference type="ARBA" id="ARBA00024033"/>
    </source>
</evidence>
<feature type="transmembrane region" description="Helical" evidence="9">
    <location>
        <begin position="193"/>
        <end position="221"/>
    </location>
</feature>
<dbReference type="PIRSF" id="PIRSF010361">
    <property type="entry name" value="UCP010361"/>
    <property type="match status" value="1"/>
</dbReference>
<dbReference type="OrthoDB" id="3348156at2"/>
<accession>A0A3D9L943</accession>
<dbReference type="InterPro" id="IPR018584">
    <property type="entry name" value="GT87"/>
</dbReference>
<dbReference type="GO" id="GO:0016758">
    <property type="term" value="F:hexosyltransferase activity"/>
    <property type="evidence" value="ECO:0007669"/>
    <property type="project" value="InterPro"/>
</dbReference>
<dbReference type="RefSeq" id="WP_115931051.1">
    <property type="nucleotide sequence ID" value="NZ_QREH01000001.1"/>
</dbReference>
<keyword evidence="11" id="KW-1185">Reference proteome</keyword>
<dbReference type="EMBL" id="QREH01000001">
    <property type="protein sequence ID" value="REE02825.1"/>
    <property type="molecule type" value="Genomic_DNA"/>
</dbReference>
<keyword evidence="5 9" id="KW-1133">Transmembrane helix</keyword>
<evidence type="ECO:0000256" key="2">
    <source>
        <dbReference type="ARBA" id="ARBA00022475"/>
    </source>
</evidence>
<evidence type="ECO:0000256" key="4">
    <source>
        <dbReference type="ARBA" id="ARBA00022692"/>
    </source>
</evidence>
<dbReference type="Proteomes" id="UP000256727">
    <property type="component" value="Unassembled WGS sequence"/>
</dbReference>
<comment type="similarity">
    <text evidence="7">Belongs to the glycosyltransferase 87 family.</text>
</comment>
<sequence length="495" mass="53559">MNQTGPAKAAPRAGSRAGTRAGGPDRRLLLVLVGATLLAAVVAVLSKQWCRLNGWEAPGVHIHMCYSDFGQLFPTRGLAEGYFPFFTPLPEDQWMEYPALLAVVAGVTSWFVPQDGTLLERTVTYFDINAVGALLCWLIVVVATAYTARGRSKDALMVAVAPGIILTSFLNWDLWAVMLAALGLLLWSRSHPVLAGVALGLGAAMKLYPLFFFGAILVLCWRAGKLGVFFKSLAAGAVAWLAVNVPFMLTAFDQWSRFYTFSGDREVSFSSMWLAFTWTGWSGETFSLVSNGLFALSCLGIAYLGLSSRHRPRMAQLCLLIVAAFILLGKVYSPQFVMWLIPLVVLARPNWRQFWIWQAVEVYHWGGVWMESARITSEGAFGGGALWIPLWYGSGIVLHMAAVIWICVSVIRDILDPDRDPIRRSAAAGASRDLASAVTAAPGVTVAPGATAEASAIDATGEVSLPPYDPSAGVLAEEPDRFLLPPTGRGRVLTG</sequence>
<feature type="transmembrane region" description="Helical" evidence="9">
    <location>
        <begin position="158"/>
        <end position="187"/>
    </location>
</feature>
<keyword evidence="4 9" id="KW-0812">Transmembrane</keyword>
<name>A0A3D9L943_9MICC</name>
<protein>
    <submittedName>
        <fullName evidence="10">Uncharacterized protein DUF2029</fullName>
    </submittedName>
</protein>
<dbReference type="Pfam" id="PF09594">
    <property type="entry name" value="GT87"/>
    <property type="match status" value="1"/>
</dbReference>
<proteinExistence type="inferred from homology"/>
<feature type="compositionally biased region" description="Low complexity" evidence="8">
    <location>
        <begin position="9"/>
        <end position="19"/>
    </location>
</feature>
<evidence type="ECO:0000313" key="10">
    <source>
        <dbReference type="EMBL" id="REE02825.1"/>
    </source>
</evidence>
<evidence type="ECO:0000256" key="3">
    <source>
        <dbReference type="ARBA" id="ARBA00022679"/>
    </source>
</evidence>
<keyword evidence="2" id="KW-1003">Cell membrane</keyword>
<keyword evidence="6 9" id="KW-0472">Membrane</keyword>
<comment type="caution">
    <text evidence="10">The sequence shown here is derived from an EMBL/GenBank/DDBJ whole genome shotgun (WGS) entry which is preliminary data.</text>
</comment>
<feature type="region of interest" description="Disordered" evidence="8">
    <location>
        <begin position="1"/>
        <end position="21"/>
    </location>
</feature>
<evidence type="ECO:0000313" key="11">
    <source>
        <dbReference type="Proteomes" id="UP000256727"/>
    </source>
</evidence>
<feature type="transmembrane region" description="Helical" evidence="9">
    <location>
        <begin position="318"/>
        <end position="341"/>
    </location>
</feature>
<evidence type="ECO:0000256" key="1">
    <source>
        <dbReference type="ARBA" id="ARBA00004651"/>
    </source>
</evidence>
<reference evidence="10 11" key="1">
    <citation type="submission" date="2018-07" db="EMBL/GenBank/DDBJ databases">
        <title>Sequencing the genomes of 1000 actinobacteria strains.</title>
        <authorList>
            <person name="Klenk H.-P."/>
        </authorList>
    </citation>
    <scope>NUCLEOTIDE SEQUENCE [LARGE SCALE GENOMIC DNA]</scope>
    <source>
        <strain evidence="10 11">DSM 14442</strain>
    </source>
</reference>
<dbReference type="GO" id="GO:0005886">
    <property type="term" value="C:plasma membrane"/>
    <property type="evidence" value="ECO:0007669"/>
    <property type="project" value="UniProtKB-SubCell"/>
</dbReference>
<keyword evidence="3" id="KW-0808">Transferase</keyword>
<feature type="transmembrane region" description="Helical" evidence="9">
    <location>
        <begin position="28"/>
        <end position="45"/>
    </location>
</feature>
<organism evidence="10 11">
    <name type="scientific">Citricoccus muralis</name>
    <dbReference type="NCBI Taxonomy" id="169134"/>
    <lineage>
        <taxon>Bacteria</taxon>
        <taxon>Bacillati</taxon>
        <taxon>Actinomycetota</taxon>
        <taxon>Actinomycetes</taxon>
        <taxon>Micrococcales</taxon>
        <taxon>Micrococcaceae</taxon>
        <taxon>Citricoccus</taxon>
    </lineage>
</organism>
<evidence type="ECO:0000256" key="9">
    <source>
        <dbReference type="SAM" id="Phobius"/>
    </source>
</evidence>
<evidence type="ECO:0000256" key="5">
    <source>
        <dbReference type="ARBA" id="ARBA00022989"/>
    </source>
</evidence>
<dbReference type="InterPro" id="IPR016570">
    <property type="entry name" value="UCP010361"/>
</dbReference>
<feature type="transmembrane region" description="Helical" evidence="9">
    <location>
        <begin position="124"/>
        <end position="146"/>
    </location>
</feature>
<feature type="transmembrane region" description="Helical" evidence="9">
    <location>
        <begin position="233"/>
        <end position="252"/>
    </location>
</feature>